<reference evidence="3" key="1">
    <citation type="submission" date="2023-03" db="EMBL/GenBank/DDBJ databases">
        <title>Actinoallomurus iriomotensis NBRC 103684.</title>
        <authorList>
            <person name="Ichikawa N."/>
            <person name="Sato H."/>
            <person name="Tonouchi N."/>
        </authorList>
    </citation>
    <scope>NUCLEOTIDE SEQUENCE</scope>
    <source>
        <strain evidence="3">NBRC 103684</strain>
    </source>
</reference>
<feature type="transmembrane region" description="Helical" evidence="2">
    <location>
        <begin position="356"/>
        <end position="373"/>
    </location>
</feature>
<comment type="caution">
    <text evidence="3">The sequence shown here is derived from an EMBL/GenBank/DDBJ whole genome shotgun (WGS) entry which is preliminary data.</text>
</comment>
<dbReference type="EMBL" id="BSTK01000002">
    <property type="protein sequence ID" value="GLY83630.1"/>
    <property type="molecule type" value="Genomic_DNA"/>
</dbReference>
<organism evidence="3 4">
    <name type="scientific">Actinoallomurus iriomotensis</name>
    <dbReference type="NCBI Taxonomy" id="478107"/>
    <lineage>
        <taxon>Bacteria</taxon>
        <taxon>Bacillati</taxon>
        <taxon>Actinomycetota</taxon>
        <taxon>Actinomycetes</taxon>
        <taxon>Streptosporangiales</taxon>
        <taxon>Thermomonosporaceae</taxon>
        <taxon>Actinoallomurus</taxon>
    </lineage>
</organism>
<dbReference type="AlphaFoldDB" id="A0A9W6VX96"/>
<evidence type="ECO:0000256" key="1">
    <source>
        <dbReference type="SAM" id="MobiDB-lite"/>
    </source>
</evidence>
<sequence>MLRSSPVTLPWNTLRLAGRFAVPLALWFTIGQVLRYLLFLGGYHFGLHHAPVPIFVISLIVMVSLGVTVAMLHSVKDGLPAVRKRELDESLTSWTAAEEETILDAVTRALLPFMIFYLAWNWFTDDAQAFEQSAAGRGNAQGGLSGQIQAMKLTIAIEDHIWVAIALTAAFLVLKFIAERFVEPRWPRVGGITVALFEVNWTLFGLFTINKARGDLTDWITNRVFWHWLGEITGPAFGWFDVLWPSFKEAVLGGLVWLVIAGVILGVDADEETQLGRGRVGRGLASASGMDRPHTPWEVITREWRDKWLPTVYGFRMVFRSGLLPFMVFCVLFTGLDDGALLLQRGVYHLLGPHPIVFWMPALQVIYFFAELLHQILRVCLMAAAFDMVVARVSERSAKPASAPTASASAARRAGPRVQPS</sequence>
<dbReference type="RefSeq" id="WP_285568153.1">
    <property type="nucleotide sequence ID" value="NZ_BSTK01000002.1"/>
</dbReference>
<feature type="transmembrane region" description="Helical" evidence="2">
    <location>
        <begin position="317"/>
        <end position="336"/>
    </location>
</feature>
<feature type="region of interest" description="Disordered" evidence="1">
    <location>
        <begin position="397"/>
        <end position="421"/>
    </location>
</feature>
<proteinExistence type="predicted"/>
<keyword evidence="4" id="KW-1185">Reference proteome</keyword>
<protein>
    <submittedName>
        <fullName evidence="3">Uncharacterized protein</fullName>
    </submittedName>
</protein>
<keyword evidence="2" id="KW-1133">Transmembrane helix</keyword>
<evidence type="ECO:0000256" key="2">
    <source>
        <dbReference type="SAM" id="Phobius"/>
    </source>
</evidence>
<feature type="transmembrane region" description="Helical" evidence="2">
    <location>
        <begin position="250"/>
        <end position="269"/>
    </location>
</feature>
<feature type="transmembrane region" description="Helical" evidence="2">
    <location>
        <begin position="52"/>
        <end position="75"/>
    </location>
</feature>
<evidence type="ECO:0000313" key="3">
    <source>
        <dbReference type="EMBL" id="GLY83630.1"/>
    </source>
</evidence>
<gene>
    <name evidence="3" type="ORF">Airi02_015590</name>
</gene>
<dbReference type="Proteomes" id="UP001165074">
    <property type="component" value="Unassembled WGS sequence"/>
</dbReference>
<name>A0A9W6VX96_9ACTN</name>
<keyword evidence="2" id="KW-0812">Transmembrane</keyword>
<feature type="transmembrane region" description="Helical" evidence="2">
    <location>
        <begin position="160"/>
        <end position="177"/>
    </location>
</feature>
<feature type="transmembrane region" description="Helical" evidence="2">
    <location>
        <begin position="189"/>
        <end position="209"/>
    </location>
</feature>
<evidence type="ECO:0000313" key="4">
    <source>
        <dbReference type="Proteomes" id="UP001165074"/>
    </source>
</evidence>
<feature type="compositionally biased region" description="Low complexity" evidence="1">
    <location>
        <begin position="399"/>
        <end position="421"/>
    </location>
</feature>
<keyword evidence="2" id="KW-0472">Membrane</keyword>
<accession>A0A9W6VX96</accession>
<feature type="transmembrane region" description="Helical" evidence="2">
    <location>
        <begin position="20"/>
        <end position="40"/>
    </location>
</feature>